<feature type="region of interest" description="Disordered" evidence="5">
    <location>
        <begin position="116"/>
        <end position="161"/>
    </location>
</feature>
<dbReference type="PANTHER" id="PTHR44755:SF11">
    <property type="entry name" value="ATRIAL NATRIURETIC PEPTIDE RECEPTOR 3 ISOFORM X1"/>
    <property type="match status" value="1"/>
</dbReference>
<reference evidence="8" key="2">
    <citation type="submission" date="2024-01" db="EMBL/GenBank/DDBJ databases">
        <authorList>
            <person name="He J."/>
            <person name="Wang M."/>
            <person name="Zheng J."/>
            <person name="Liu Z."/>
        </authorList>
    </citation>
    <scope>NUCLEOTIDE SEQUENCE</scope>
    <source>
        <strain evidence="8">ZL_2023a</strain>
        <tissue evidence="8">Muscle</tissue>
    </source>
</reference>
<accession>A0AAW0XNB2</accession>
<feature type="signal peptide" evidence="6">
    <location>
        <begin position="1"/>
        <end position="18"/>
    </location>
</feature>
<dbReference type="EMBL" id="JARKIK010000031">
    <property type="protein sequence ID" value="KAK8741215.1"/>
    <property type="molecule type" value="Genomic_DNA"/>
</dbReference>
<sequence>MGAWRGWFLGLTVMMVTAGAMNAAAAATGAAAAASAATIHELSKEPAIDLKPHRRLAIYRHSRVRQASSNPNILEVNKEQDTVVDLVKHYTNSTTHITNSTHTPDGRRIANTHRNTVKQGSTQKEHCCEANTSSSKVSKRSLTDQCEAGPPPTTAPESGTGDDRVIDVAVLVPCNASHQYSRVKVLPVVELAVRHLRETGLRGPLENYTIIVRYRDSRTSSTYGPLAAVDLYFNKYADVFLGPVDDYVLAPVARFSGAWNVPLLTPGGQPSAFDSRKDYPLLTRLKGFYTEVGKLFSSVVKHWGWNVLGLIYEDRDDEKGNSVCHFTLASIYNSFHTKPHTEKFNKNTNRNFTQLLMNFHDKARSEC</sequence>
<evidence type="ECO:0000256" key="4">
    <source>
        <dbReference type="ARBA" id="ARBA00023136"/>
    </source>
</evidence>
<dbReference type="GO" id="GO:0038023">
    <property type="term" value="F:signaling receptor activity"/>
    <property type="evidence" value="ECO:0007669"/>
    <property type="project" value="TreeGrafter"/>
</dbReference>
<dbReference type="GO" id="GO:0007165">
    <property type="term" value="P:signal transduction"/>
    <property type="evidence" value="ECO:0007669"/>
    <property type="project" value="TreeGrafter"/>
</dbReference>
<dbReference type="Gene3D" id="3.40.50.2300">
    <property type="match status" value="1"/>
</dbReference>
<dbReference type="AlphaFoldDB" id="A0AAW0XNB2"/>
<reference evidence="8 9" key="1">
    <citation type="journal article" date="2024" name="BMC Genomics">
        <title>Genome assembly of redclaw crayfish (Cherax quadricarinatus) provides insights into its immune adaptation and hypoxia tolerance.</title>
        <authorList>
            <person name="Liu Z."/>
            <person name="Zheng J."/>
            <person name="Li H."/>
            <person name="Fang K."/>
            <person name="Wang S."/>
            <person name="He J."/>
            <person name="Zhou D."/>
            <person name="Weng S."/>
            <person name="Chi M."/>
            <person name="Gu Z."/>
            <person name="He J."/>
            <person name="Li F."/>
            <person name="Wang M."/>
        </authorList>
    </citation>
    <scope>NUCLEOTIDE SEQUENCE [LARGE SCALE GENOMIC DNA]</scope>
    <source>
        <strain evidence="8">ZL_2023a</strain>
    </source>
</reference>
<dbReference type="InterPro" id="IPR028082">
    <property type="entry name" value="Peripla_BP_I"/>
</dbReference>
<comment type="caution">
    <text evidence="8">The sequence shown here is derived from an EMBL/GenBank/DDBJ whole genome shotgun (WGS) entry which is preliminary data.</text>
</comment>
<keyword evidence="3" id="KW-1133">Transmembrane helix</keyword>
<feature type="domain" description="Receptor ligand binding region" evidence="7">
    <location>
        <begin position="185"/>
        <end position="326"/>
    </location>
</feature>
<dbReference type="InterPro" id="IPR052612">
    <property type="entry name" value="ANP_Clearance_Receptor"/>
</dbReference>
<evidence type="ECO:0000256" key="1">
    <source>
        <dbReference type="ARBA" id="ARBA00004370"/>
    </source>
</evidence>
<evidence type="ECO:0000259" key="7">
    <source>
        <dbReference type="Pfam" id="PF01094"/>
    </source>
</evidence>
<keyword evidence="6" id="KW-0732">Signal</keyword>
<protein>
    <recommendedName>
        <fullName evidence="7">Receptor ligand binding region domain-containing protein</fullName>
    </recommendedName>
</protein>
<keyword evidence="2" id="KW-0812">Transmembrane</keyword>
<proteinExistence type="predicted"/>
<comment type="subcellular location">
    <subcellularLocation>
        <location evidence="1">Membrane</location>
    </subcellularLocation>
</comment>
<evidence type="ECO:0000256" key="3">
    <source>
        <dbReference type="ARBA" id="ARBA00022989"/>
    </source>
</evidence>
<evidence type="ECO:0000256" key="2">
    <source>
        <dbReference type="ARBA" id="ARBA00022692"/>
    </source>
</evidence>
<dbReference type="Proteomes" id="UP001445076">
    <property type="component" value="Unassembled WGS sequence"/>
</dbReference>
<dbReference type="InterPro" id="IPR001828">
    <property type="entry name" value="ANF_lig-bd_rcpt"/>
</dbReference>
<dbReference type="EMBL" id="JARKIK010000031">
    <property type="protein sequence ID" value="KAK8741214.1"/>
    <property type="molecule type" value="Genomic_DNA"/>
</dbReference>
<dbReference type="SUPFAM" id="SSF53822">
    <property type="entry name" value="Periplasmic binding protein-like I"/>
    <property type="match status" value="1"/>
</dbReference>
<organism evidence="8 9">
    <name type="scientific">Cherax quadricarinatus</name>
    <name type="common">Australian red claw crayfish</name>
    <dbReference type="NCBI Taxonomy" id="27406"/>
    <lineage>
        <taxon>Eukaryota</taxon>
        <taxon>Metazoa</taxon>
        <taxon>Ecdysozoa</taxon>
        <taxon>Arthropoda</taxon>
        <taxon>Crustacea</taxon>
        <taxon>Multicrustacea</taxon>
        <taxon>Malacostraca</taxon>
        <taxon>Eumalacostraca</taxon>
        <taxon>Eucarida</taxon>
        <taxon>Decapoda</taxon>
        <taxon>Pleocyemata</taxon>
        <taxon>Astacidea</taxon>
        <taxon>Parastacoidea</taxon>
        <taxon>Parastacidae</taxon>
        <taxon>Cherax</taxon>
    </lineage>
</organism>
<keyword evidence="9" id="KW-1185">Reference proteome</keyword>
<feature type="chain" id="PRO_5044717460" description="Receptor ligand binding region domain-containing protein" evidence="6">
    <location>
        <begin position="19"/>
        <end position="367"/>
    </location>
</feature>
<evidence type="ECO:0000256" key="6">
    <source>
        <dbReference type="SAM" id="SignalP"/>
    </source>
</evidence>
<gene>
    <name evidence="8" type="ORF">OTU49_002559</name>
</gene>
<dbReference type="PANTHER" id="PTHR44755">
    <property type="entry name" value="NATRIURETIC PEPTIDE RECEPTOR 3-RELATED"/>
    <property type="match status" value="1"/>
</dbReference>
<dbReference type="Pfam" id="PF01094">
    <property type="entry name" value="ANF_receptor"/>
    <property type="match status" value="1"/>
</dbReference>
<evidence type="ECO:0000313" key="9">
    <source>
        <dbReference type="Proteomes" id="UP001445076"/>
    </source>
</evidence>
<name>A0AAW0XNB2_CHEQU</name>
<evidence type="ECO:0000256" key="5">
    <source>
        <dbReference type="SAM" id="MobiDB-lite"/>
    </source>
</evidence>
<evidence type="ECO:0000313" key="8">
    <source>
        <dbReference type="EMBL" id="KAK8741214.1"/>
    </source>
</evidence>
<dbReference type="GO" id="GO:0016020">
    <property type="term" value="C:membrane"/>
    <property type="evidence" value="ECO:0007669"/>
    <property type="project" value="UniProtKB-SubCell"/>
</dbReference>
<keyword evidence="4" id="KW-0472">Membrane</keyword>
<dbReference type="GO" id="GO:0017046">
    <property type="term" value="F:peptide hormone binding"/>
    <property type="evidence" value="ECO:0007669"/>
    <property type="project" value="TreeGrafter"/>
</dbReference>